<evidence type="ECO:0000256" key="3">
    <source>
        <dbReference type="ARBA" id="ARBA00022475"/>
    </source>
</evidence>
<evidence type="ECO:0000256" key="4">
    <source>
        <dbReference type="ARBA" id="ARBA00022692"/>
    </source>
</evidence>
<comment type="similarity">
    <text evidence="7">Belongs to the MAL family.</text>
</comment>
<feature type="transmembrane region" description="Helical" evidence="12">
    <location>
        <begin position="41"/>
        <end position="64"/>
    </location>
</feature>
<comment type="subcellular location">
    <subcellularLocation>
        <location evidence="1">Apical cell membrane</location>
        <topology evidence="1">Multi-pass membrane protein</topology>
    </subcellularLocation>
    <subcellularLocation>
        <location evidence="8">Myelin membrane</location>
        <topology evidence="8">Multi-pass membrane protein</topology>
    </subcellularLocation>
</comment>
<reference evidence="14" key="2">
    <citation type="submission" date="2025-09" db="UniProtKB">
        <authorList>
            <consortium name="Ensembl"/>
        </authorList>
    </citation>
    <scope>IDENTIFICATION</scope>
</reference>
<dbReference type="GO" id="GO:0048546">
    <property type="term" value="P:digestive tract morphogenesis"/>
    <property type="evidence" value="ECO:0007669"/>
    <property type="project" value="Ensembl"/>
</dbReference>
<dbReference type="Proteomes" id="UP000261340">
    <property type="component" value="Unplaced"/>
</dbReference>
<dbReference type="InterPro" id="IPR008253">
    <property type="entry name" value="Marvel"/>
</dbReference>
<keyword evidence="3" id="KW-1003">Cell membrane</keyword>
<organism evidence="14 15">
    <name type="scientific">Amphilophus citrinellus</name>
    <name type="common">Midas cichlid</name>
    <name type="synonym">Cichlasoma citrinellum</name>
    <dbReference type="NCBI Taxonomy" id="61819"/>
    <lineage>
        <taxon>Eukaryota</taxon>
        <taxon>Metazoa</taxon>
        <taxon>Chordata</taxon>
        <taxon>Craniata</taxon>
        <taxon>Vertebrata</taxon>
        <taxon>Euteleostomi</taxon>
        <taxon>Actinopterygii</taxon>
        <taxon>Neopterygii</taxon>
        <taxon>Teleostei</taxon>
        <taxon>Neoteleostei</taxon>
        <taxon>Acanthomorphata</taxon>
        <taxon>Ovalentaria</taxon>
        <taxon>Cichlomorphae</taxon>
        <taxon>Cichliformes</taxon>
        <taxon>Cichlidae</taxon>
        <taxon>New World cichlids</taxon>
        <taxon>Cichlasomatinae</taxon>
        <taxon>Heroini</taxon>
        <taxon>Amphilophus</taxon>
    </lineage>
</organism>
<dbReference type="GO" id="GO:0030100">
    <property type="term" value="P:regulation of endocytosis"/>
    <property type="evidence" value="ECO:0007669"/>
    <property type="project" value="Ensembl"/>
</dbReference>
<feature type="domain" description="MARVEL" evidence="13">
    <location>
        <begin position="37"/>
        <end position="169"/>
    </location>
</feature>
<keyword evidence="5 12" id="KW-1133">Transmembrane helix</keyword>
<dbReference type="GeneTree" id="ENSGT00940000156011"/>
<evidence type="ECO:0000256" key="11">
    <source>
        <dbReference type="PROSITE-ProRule" id="PRU00581"/>
    </source>
</evidence>
<name>A0A3Q0RCK2_AMPCI</name>
<dbReference type="GO" id="GO:0043209">
    <property type="term" value="C:myelin sheath"/>
    <property type="evidence" value="ECO:0007669"/>
    <property type="project" value="UniProtKB-SubCell"/>
</dbReference>
<evidence type="ECO:0000256" key="2">
    <source>
        <dbReference type="ARBA" id="ARBA00011815"/>
    </source>
</evidence>
<dbReference type="InterPro" id="IPR013295">
    <property type="entry name" value="MAL"/>
</dbReference>
<reference evidence="14" key="1">
    <citation type="submission" date="2025-08" db="UniProtKB">
        <authorList>
            <consortium name="Ensembl"/>
        </authorList>
    </citation>
    <scope>IDENTIFICATION</scope>
</reference>
<evidence type="ECO:0000256" key="1">
    <source>
        <dbReference type="ARBA" id="ARBA00004424"/>
    </source>
</evidence>
<dbReference type="PANTHER" id="PTHR22776">
    <property type="entry name" value="MARVEL-CONTAINING POTENTIAL LIPID RAFT-ASSOCIATED PROTEIN"/>
    <property type="match status" value="1"/>
</dbReference>
<evidence type="ECO:0000313" key="14">
    <source>
        <dbReference type="Ensembl" id="ENSACIP00000006685.1"/>
    </source>
</evidence>
<keyword evidence="6 11" id="KW-0472">Membrane</keyword>
<evidence type="ECO:0000256" key="12">
    <source>
        <dbReference type="SAM" id="Phobius"/>
    </source>
</evidence>
<evidence type="ECO:0000313" key="15">
    <source>
        <dbReference type="Proteomes" id="UP000261340"/>
    </source>
</evidence>
<dbReference type="AlphaFoldDB" id="A0A3Q0RCK2"/>
<dbReference type="OMA" id="MYATAFI"/>
<dbReference type="InterPro" id="IPR050578">
    <property type="entry name" value="MARVEL-CKLF_proteins"/>
</dbReference>
<feature type="transmembrane region" description="Helical" evidence="12">
    <location>
        <begin position="137"/>
        <end position="159"/>
    </location>
</feature>
<dbReference type="PANTHER" id="PTHR22776:SF9">
    <property type="entry name" value="PLASMOLIPIN"/>
    <property type="match status" value="1"/>
</dbReference>
<sequence length="182" mass="19648">MADFPSKVTTETSVPHSQGNSFQGMAASVTFRVDMSFIRSIPAILMMVESILGLLHWTLIASTLATVVPAYGWVLFVAITLWILTTILFFVILFSVTQQLPTVPWPLTVMVYNGAATVLYITAFLTNATHVAQYHILSFYGHLAAAAFFGAVVTVAYGASAFLSYLDWKGDGGNAATNTVPT</sequence>
<keyword evidence="15" id="KW-1185">Reference proteome</keyword>
<accession>A0A3Q0RCK2</accession>
<evidence type="ECO:0000259" key="13">
    <source>
        <dbReference type="PROSITE" id="PS51225"/>
    </source>
</evidence>
<dbReference type="GO" id="GO:0016324">
    <property type="term" value="C:apical plasma membrane"/>
    <property type="evidence" value="ECO:0007669"/>
    <property type="project" value="UniProtKB-SubCell"/>
</dbReference>
<dbReference type="PRINTS" id="PR01884">
    <property type="entry name" value="MALPROTEIN"/>
</dbReference>
<feature type="transmembrane region" description="Helical" evidence="12">
    <location>
        <begin position="70"/>
        <end position="93"/>
    </location>
</feature>
<proteinExistence type="inferred from homology"/>
<evidence type="ECO:0000256" key="9">
    <source>
        <dbReference type="ARBA" id="ARBA00050024"/>
    </source>
</evidence>
<feature type="transmembrane region" description="Helical" evidence="12">
    <location>
        <begin position="105"/>
        <end position="125"/>
    </location>
</feature>
<evidence type="ECO:0000256" key="8">
    <source>
        <dbReference type="ARBA" id="ARBA00049979"/>
    </source>
</evidence>
<evidence type="ECO:0000256" key="10">
    <source>
        <dbReference type="ARBA" id="ARBA00050050"/>
    </source>
</evidence>
<evidence type="ECO:0000256" key="7">
    <source>
        <dbReference type="ARBA" id="ARBA00034721"/>
    </source>
</evidence>
<keyword evidence="4 11" id="KW-0812">Transmembrane</keyword>
<dbReference type="Ensembl" id="ENSACIT00000006888.1">
    <property type="protein sequence ID" value="ENSACIP00000006685.1"/>
    <property type="gene ID" value="ENSACIG00000005258.1"/>
</dbReference>
<comment type="subunit">
    <text evidence="2">Forms oligomers.</text>
</comment>
<dbReference type="GO" id="GO:0042552">
    <property type="term" value="P:myelination"/>
    <property type="evidence" value="ECO:0007669"/>
    <property type="project" value="TreeGrafter"/>
</dbReference>
<dbReference type="PROSITE" id="PS51225">
    <property type="entry name" value="MARVEL"/>
    <property type="match status" value="1"/>
</dbReference>
<dbReference type="GO" id="GO:0019911">
    <property type="term" value="F:structural constituent of myelin sheath"/>
    <property type="evidence" value="ECO:0007669"/>
    <property type="project" value="TreeGrafter"/>
</dbReference>
<dbReference type="Pfam" id="PF01284">
    <property type="entry name" value="MARVEL"/>
    <property type="match status" value="1"/>
</dbReference>
<protein>
    <recommendedName>
        <fullName evidence="9">Plasmolipin</fullName>
    </recommendedName>
    <alternativeName>
        <fullName evidence="10">Plasma membrane proteolipid</fullName>
    </alternativeName>
</protein>
<dbReference type="STRING" id="61819.ENSACIP00000006685"/>
<evidence type="ECO:0000256" key="6">
    <source>
        <dbReference type="ARBA" id="ARBA00023136"/>
    </source>
</evidence>
<evidence type="ECO:0000256" key="5">
    <source>
        <dbReference type="ARBA" id="ARBA00022989"/>
    </source>
</evidence>
<dbReference type="GO" id="GO:0005768">
    <property type="term" value="C:endosome"/>
    <property type="evidence" value="ECO:0007669"/>
    <property type="project" value="Ensembl"/>
</dbReference>